<comment type="caution">
    <text evidence="1">The sequence shown here is derived from an EMBL/GenBank/DDBJ whole genome shotgun (WGS) entry which is preliminary data.</text>
</comment>
<dbReference type="InterPro" id="IPR011990">
    <property type="entry name" value="TPR-like_helical_dom_sf"/>
</dbReference>
<protein>
    <submittedName>
        <fullName evidence="1">DUF924 family protein</fullName>
    </submittedName>
</protein>
<dbReference type="AlphaFoldDB" id="A0A844BX81"/>
<accession>A0A844BX81</accession>
<dbReference type="Gene3D" id="1.25.40.10">
    <property type="entry name" value="Tetratricopeptide repeat domain"/>
    <property type="match status" value="1"/>
</dbReference>
<reference evidence="1 2" key="1">
    <citation type="submission" date="2019-11" db="EMBL/GenBank/DDBJ databases">
        <title>Characterisation of Fundicoccus ignavus gen. nov. sp. nov., a novel genus of the family Aerococcaceae isolated from bulk tank milk.</title>
        <authorList>
            <person name="Siebert A."/>
            <person name="Huptas C."/>
            <person name="Wenning M."/>
            <person name="Scherer S."/>
            <person name="Doll E.V."/>
        </authorList>
    </citation>
    <scope>NUCLEOTIDE SEQUENCE [LARGE SCALE GENOMIC DNA]</scope>
    <source>
        <strain evidence="1 2">DSM 109653</strain>
    </source>
</reference>
<dbReference type="EMBL" id="WJQR01000009">
    <property type="protein sequence ID" value="MRI82279.1"/>
    <property type="molecule type" value="Genomic_DNA"/>
</dbReference>
<name>A0A844BX81_9LACT</name>
<dbReference type="RefSeq" id="WP_153862397.1">
    <property type="nucleotide sequence ID" value="NZ_WJQR01000009.1"/>
</dbReference>
<dbReference type="SUPFAM" id="SSF48452">
    <property type="entry name" value="TPR-like"/>
    <property type="match status" value="1"/>
</dbReference>
<dbReference type="Pfam" id="PF06041">
    <property type="entry name" value="DUF924"/>
    <property type="match status" value="1"/>
</dbReference>
<sequence length="188" mass="21956">MEELSVGTYSPKPVLDFWFDPANEELLFAKNDAFDQAIRDQFYEVWEAGCQGLLYPWRSTLYGRLAEIIVLDQFSRNLMRGDARAFAQDPMALILSQEIIKHPEFRYLTPQEKAFALLPLEHSESAGIHERLAEPLFKAYTDDFTYDYELKHKVIIDRFGRYPHRNEILGRPSTIEEIAFLQEPNSSF</sequence>
<dbReference type="InterPro" id="IPR010323">
    <property type="entry name" value="DUF924"/>
</dbReference>
<evidence type="ECO:0000313" key="2">
    <source>
        <dbReference type="Proteomes" id="UP000469870"/>
    </source>
</evidence>
<organism evidence="1 2">
    <name type="scientific">Fundicoccus ignavus</name>
    <dbReference type="NCBI Taxonomy" id="2664442"/>
    <lineage>
        <taxon>Bacteria</taxon>
        <taxon>Bacillati</taxon>
        <taxon>Bacillota</taxon>
        <taxon>Bacilli</taxon>
        <taxon>Lactobacillales</taxon>
        <taxon>Aerococcaceae</taxon>
        <taxon>Fundicoccus</taxon>
    </lineage>
</organism>
<dbReference type="Gene3D" id="1.20.58.320">
    <property type="entry name" value="TPR-like"/>
    <property type="match status" value="1"/>
</dbReference>
<dbReference type="Proteomes" id="UP000469870">
    <property type="component" value="Unassembled WGS sequence"/>
</dbReference>
<proteinExistence type="predicted"/>
<gene>
    <name evidence="1" type="ORF">GIY11_09695</name>
</gene>
<evidence type="ECO:0000313" key="1">
    <source>
        <dbReference type="EMBL" id="MRI82279.1"/>
    </source>
</evidence>